<dbReference type="EMBL" id="LR999456">
    <property type="protein sequence ID" value="CAE6133338.1"/>
    <property type="molecule type" value="Genomic_DNA"/>
</dbReference>
<protein>
    <recommendedName>
        <fullName evidence="3">F-box family protein</fullName>
    </recommendedName>
</protein>
<keyword evidence="2" id="KW-1185">Reference proteome</keyword>
<evidence type="ECO:0008006" key="3">
    <source>
        <dbReference type="Google" id="ProtNLM"/>
    </source>
</evidence>
<dbReference type="PANTHER" id="PTHR38926:SF58">
    <property type="entry name" value="F-BOX DOMAIN-CONTAINING PROTEIN"/>
    <property type="match status" value="1"/>
</dbReference>
<evidence type="ECO:0000313" key="1">
    <source>
        <dbReference type="EMBL" id="CAE6133338.1"/>
    </source>
</evidence>
<gene>
    <name evidence="1" type="ORF">AARE701A_LOCUS16712</name>
</gene>
<name>A0A8S2ALZ6_ARAAE</name>
<dbReference type="SUPFAM" id="SSF81383">
    <property type="entry name" value="F-box domain"/>
    <property type="match status" value="1"/>
</dbReference>
<dbReference type="Gene3D" id="3.80.10.10">
    <property type="entry name" value="Ribonuclease Inhibitor"/>
    <property type="match status" value="1"/>
</dbReference>
<sequence>MQEKDLMFAAERMKKIEKLFLPVSMALMFSQWKNLKTLIIAHWIISAQSSESRRNLATDFTGNLINISLASCNVMENLDSLGEVSKWADVNRDILELIFNKLDLMDITMGASRVCISWFLASHKSTLWNTVDLTKLQELDISNSFVFKSKVRPIFYYKHPVDDDEGLSKNLLTKIISRFFHDFFEVQGGISLMNLLIEISKLSRMTPKNLFFNFNSYLQENGLKFAAEKMPNIERLALPIWCYQTKNSMRFAFSQWKNLKTLIIAHEHSFTGTFEFQAVGESCSNLTNLKYLGHLEDYKAIEMVRYLHSLKRLSLRCSLVSNLAVYRLIIGLRNLTILNVLHCKLPHDLLPMAKSIGGYVITTATQKLEKFIRCSQDCRICKDRCPYSWSYLAEDWPKDEIKELEF</sequence>
<dbReference type="Proteomes" id="UP000682877">
    <property type="component" value="Chromosome 6"/>
</dbReference>
<organism evidence="1 2">
    <name type="scientific">Arabidopsis arenosa</name>
    <name type="common">Sand rock-cress</name>
    <name type="synonym">Cardaminopsis arenosa</name>
    <dbReference type="NCBI Taxonomy" id="38785"/>
    <lineage>
        <taxon>Eukaryota</taxon>
        <taxon>Viridiplantae</taxon>
        <taxon>Streptophyta</taxon>
        <taxon>Embryophyta</taxon>
        <taxon>Tracheophyta</taxon>
        <taxon>Spermatophyta</taxon>
        <taxon>Magnoliopsida</taxon>
        <taxon>eudicotyledons</taxon>
        <taxon>Gunneridae</taxon>
        <taxon>Pentapetalae</taxon>
        <taxon>rosids</taxon>
        <taxon>malvids</taxon>
        <taxon>Brassicales</taxon>
        <taxon>Brassicaceae</taxon>
        <taxon>Camelineae</taxon>
        <taxon>Arabidopsis</taxon>
    </lineage>
</organism>
<reference evidence="1" key="1">
    <citation type="submission" date="2021-01" db="EMBL/GenBank/DDBJ databases">
        <authorList>
            <person name="Bezrukov I."/>
        </authorList>
    </citation>
    <scope>NUCLEOTIDE SEQUENCE</scope>
</reference>
<dbReference type="SUPFAM" id="SSF52047">
    <property type="entry name" value="RNI-like"/>
    <property type="match status" value="1"/>
</dbReference>
<accession>A0A8S2ALZ6</accession>
<dbReference type="PANTHER" id="PTHR38926">
    <property type="entry name" value="F-BOX DOMAIN CONTAINING PROTEIN, EXPRESSED"/>
    <property type="match status" value="1"/>
</dbReference>
<dbReference type="AlphaFoldDB" id="A0A8S2ALZ6"/>
<evidence type="ECO:0000313" key="2">
    <source>
        <dbReference type="Proteomes" id="UP000682877"/>
    </source>
</evidence>
<proteinExistence type="predicted"/>
<dbReference type="InterPro" id="IPR032675">
    <property type="entry name" value="LRR_dom_sf"/>
</dbReference>
<dbReference type="InterPro" id="IPR036047">
    <property type="entry name" value="F-box-like_dom_sf"/>
</dbReference>